<evidence type="ECO:0000313" key="2">
    <source>
        <dbReference type="EMBL" id="KIF82785.1"/>
    </source>
</evidence>
<feature type="transmembrane region" description="Helical" evidence="1">
    <location>
        <begin position="43"/>
        <end position="63"/>
    </location>
</feature>
<dbReference type="OrthoDB" id="9091577at2"/>
<dbReference type="Pfam" id="PF10003">
    <property type="entry name" value="DUF2244"/>
    <property type="match status" value="1"/>
</dbReference>
<gene>
    <name evidence="2" type="ORF">TSA66_21285</name>
</gene>
<protein>
    <recommendedName>
        <fullName evidence="4">DUF2244 domain-containing protein</fullName>
    </recommendedName>
</protein>
<dbReference type="Proteomes" id="UP000031572">
    <property type="component" value="Unassembled WGS sequence"/>
</dbReference>
<comment type="caution">
    <text evidence="2">The sequence shown here is derived from an EMBL/GenBank/DDBJ whole genome shotgun (WGS) entry which is preliminary data.</text>
</comment>
<evidence type="ECO:0000256" key="1">
    <source>
        <dbReference type="SAM" id="Phobius"/>
    </source>
</evidence>
<dbReference type="AlphaFoldDB" id="A0A0C2BNE8"/>
<feature type="transmembrane region" description="Helical" evidence="1">
    <location>
        <begin position="20"/>
        <end position="37"/>
    </location>
</feature>
<evidence type="ECO:0008006" key="4">
    <source>
        <dbReference type="Google" id="ProtNLM"/>
    </source>
</evidence>
<evidence type="ECO:0000313" key="3">
    <source>
        <dbReference type="Proteomes" id="UP000031572"/>
    </source>
</evidence>
<proteinExistence type="predicted"/>
<dbReference type="EMBL" id="JWJG01000028">
    <property type="protein sequence ID" value="KIF82785.1"/>
    <property type="molecule type" value="Genomic_DNA"/>
</dbReference>
<keyword evidence="1" id="KW-0472">Membrane</keyword>
<dbReference type="STRING" id="709839.TSA66_21285"/>
<name>A0A0C2BNE8_9BURK</name>
<keyword evidence="1" id="KW-1133">Transmembrane helix</keyword>
<reference evidence="2 3" key="1">
    <citation type="submission" date="2014-12" db="EMBL/GenBank/DDBJ databases">
        <title>Denitrispirillum autotrophicum gen. nov., sp. nov., Denitrifying, Facultatively Autotrophic Bacteria Isolated from Rice Paddy Soil.</title>
        <authorList>
            <person name="Ishii S."/>
            <person name="Ashida N."/>
            <person name="Ohno H."/>
            <person name="Otsuka S."/>
            <person name="Yokota A."/>
            <person name="Senoo K."/>
        </authorList>
    </citation>
    <scope>NUCLEOTIDE SEQUENCE [LARGE SCALE GENOMIC DNA]</scope>
    <source>
        <strain evidence="2 3">TSA66</strain>
    </source>
</reference>
<dbReference type="RefSeq" id="WP_040041417.1">
    <property type="nucleotide sequence ID" value="NZ_JWJG01000028.1"/>
</dbReference>
<sequence length="153" mass="17085">MDRHEWILKRNCSLTPAQLVRAYGVLCALSFAVAAVFTLRGAWVVLAFATVEMAAVALAFLHYARHATDHEHIVLVDGYLVVERVEAGRVHQVRLDRCWTRIAPPSGTQDLIRLENRGMTVQVGRFVTGAKRRQVAQELRRELHGVPASFSAA</sequence>
<accession>A0A0C2BNE8</accession>
<dbReference type="InterPro" id="IPR019253">
    <property type="entry name" value="DUF2244_TM"/>
</dbReference>
<organism evidence="2 3">
    <name type="scientific">Noviherbaspirillum autotrophicum</name>
    <dbReference type="NCBI Taxonomy" id="709839"/>
    <lineage>
        <taxon>Bacteria</taxon>
        <taxon>Pseudomonadati</taxon>
        <taxon>Pseudomonadota</taxon>
        <taxon>Betaproteobacteria</taxon>
        <taxon>Burkholderiales</taxon>
        <taxon>Oxalobacteraceae</taxon>
        <taxon>Noviherbaspirillum</taxon>
    </lineage>
</organism>
<keyword evidence="3" id="KW-1185">Reference proteome</keyword>
<keyword evidence="1" id="KW-0812">Transmembrane</keyword>